<evidence type="ECO:0000313" key="1">
    <source>
        <dbReference type="Proteomes" id="UP000887576"/>
    </source>
</evidence>
<sequence length="205" mass="23719">MASDSKSSKNKYIDINRCVDVDELAKIFGTKVKVEPAAEKREKIEEKATSSRPSIVFKYSKKEVGEDEVYIEREGKTPKNVGKEAKSAEIREPDTLDENGEKMEIDMRKLPNPFDDPEWNQAAYLRFFQIIVEHAIPYERSAYSIYNHYVAEKMRYIESTEDENVLILIVDEADHHKIGKTPAIFLKPAYEIRPTPEEVCFCCLF</sequence>
<organism evidence="1 2">
    <name type="scientific">Panagrolaimus sp. JU765</name>
    <dbReference type="NCBI Taxonomy" id="591449"/>
    <lineage>
        <taxon>Eukaryota</taxon>
        <taxon>Metazoa</taxon>
        <taxon>Ecdysozoa</taxon>
        <taxon>Nematoda</taxon>
        <taxon>Chromadorea</taxon>
        <taxon>Rhabditida</taxon>
        <taxon>Tylenchina</taxon>
        <taxon>Panagrolaimomorpha</taxon>
        <taxon>Panagrolaimoidea</taxon>
        <taxon>Panagrolaimidae</taxon>
        <taxon>Panagrolaimus</taxon>
    </lineage>
</organism>
<proteinExistence type="predicted"/>
<evidence type="ECO:0000313" key="2">
    <source>
        <dbReference type="WBParaSite" id="JU765_v2.g736.t1"/>
    </source>
</evidence>
<dbReference type="Proteomes" id="UP000887576">
    <property type="component" value="Unplaced"/>
</dbReference>
<reference evidence="2" key="1">
    <citation type="submission" date="2022-11" db="UniProtKB">
        <authorList>
            <consortium name="WormBaseParasite"/>
        </authorList>
    </citation>
    <scope>IDENTIFICATION</scope>
</reference>
<protein>
    <submittedName>
        <fullName evidence="2">Uncharacterized protein</fullName>
    </submittedName>
</protein>
<dbReference type="WBParaSite" id="JU765_v2.g736.t1">
    <property type="protein sequence ID" value="JU765_v2.g736.t1"/>
    <property type="gene ID" value="JU765_v2.g736"/>
</dbReference>
<name>A0AC34RJF6_9BILA</name>
<accession>A0AC34RJF6</accession>